<dbReference type="EMBL" id="BONE01000006">
    <property type="protein sequence ID" value="GIF71553.1"/>
    <property type="molecule type" value="Genomic_DNA"/>
</dbReference>
<feature type="chain" id="PRO_5045830680" evidence="1">
    <location>
        <begin position="21"/>
        <end position="94"/>
    </location>
</feature>
<feature type="signal peptide" evidence="1">
    <location>
        <begin position="1"/>
        <end position="20"/>
    </location>
</feature>
<organism evidence="2 3">
    <name type="scientific">Asanoa siamensis</name>
    <dbReference type="NCBI Taxonomy" id="926357"/>
    <lineage>
        <taxon>Bacteria</taxon>
        <taxon>Bacillati</taxon>
        <taxon>Actinomycetota</taxon>
        <taxon>Actinomycetes</taxon>
        <taxon>Micromonosporales</taxon>
        <taxon>Micromonosporaceae</taxon>
        <taxon>Asanoa</taxon>
    </lineage>
</organism>
<comment type="caution">
    <text evidence="2">The sequence shown here is derived from an EMBL/GenBank/DDBJ whole genome shotgun (WGS) entry which is preliminary data.</text>
</comment>
<sequence length="94" mass="9360">MLVCLAALYPALAGGAGAHAAAMLEDLDGTRPGAYLKLAHALLLAREGQALAVAADIVAWEDDHDPGRLDAPGVGDTVKAGHVLAEGALGVLPA</sequence>
<keyword evidence="3" id="KW-1185">Reference proteome</keyword>
<reference evidence="2 3" key="1">
    <citation type="submission" date="2021-01" db="EMBL/GenBank/DDBJ databases">
        <title>Whole genome shotgun sequence of Asanoa siamensis NBRC 107932.</title>
        <authorList>
            <person name="Komaki H."/>
            <person name="Tamura T."/>
        </authorList>
    </citation>
    <scope>NUCLEOTIDE SEQUENCE [LARGE SCALE GENOMIC DNA]</scope>
    <source>
        <strain evidence="2 3">NBRC 107932</strain>
    </source>
</reference>
<evidence type="ECO:0000313" key="3">
    <source>
        <dbReference type="Proteomes" id="UP000604117"/>
    </source>
</evidence>
<proteinExistence type="predicted"/>
<evidence type="ECO:0000313" key="2">
    <source>
        <dbReference type="EMBL" id="GIF71553.1"/>
    </source>
</evidence>
<name>A0ABQ4CJT9_9ACTN</name>
<protein>
    <submittedName>
        <fullName evidence="2">Uncharacterized protein</fullName>
    </submittedName>
</protein>
<gene>
    <name evidence="2" type="ORF">Asi02nite_10710</name>
</gene>
<accession>A0ABQ4CJT9</accession>
<evidence type="ECO:0000256" key="1">
    <source>
        <dbReference type="SAM" id="SignalP"/>
    </source>
</evidence>
<keyword evidence="1" id="KW-0732">Signal</keyword>
<dbReference type="Proteomes" id="UP000604117">
    <property type="component" value="Unassembled WGS sequence"/>
</dbReference>